<protein>
    <submittedName>
        <fullName evidence="2">Uncharacterized protein</fullName>
    </submittedName>
</protein>
<evidence type="ECO:0000256" key="1">
    <source>
        <dbReference type="SAM" id="MobiDB-lite"/>
    </source>
</evidence>
<feature type="compositionally biased region" description="Basic and acidic residues" evidence="1">
    <location>
        <begin position="52"/>
        <end position="65"/>
    </location>
</feature>
<sequence length="65" mass="7327">MIHLPLNHFAAVLGITYQGLKCVEQLGKTYRTFWPPTPENSAMDAKQLLADKQPKAPLDRGEFTK</sequence>
<gene>
    <name evidence="2" type="ORF">GKA01_26830</name>
</gene>
<reference evidence="2 3" key="1">
    <citation type="submission" date="2019-07" db="EMBL/GenBank/DDBJ databases">
        <title>Whole genome shotgun sequence of Gluconobacter kanchanaburiensis NBRC 103587.</title>
        <authorList>
            <person name="Hosoyama A."/>
            <person name="Uohara A."/>
            <person name="Ohji S."/>
            <person name="Ichikawa N."/>
        </authorList>
    </citation>
    <scope>NUCLEOTIDE SEQUENCE [LARGE SCALE GENOMIC DNA]</scope>
    <source>
        <strain evidence="2 3">NBRC 103587</strain>
    </source>
</reference>
<keyword evidence="3" id="KW-1185">Reference proteome</keyword>
<feature type="region of interest" description="Disordered" evidence="1">
    <location>
        <begin position="37"/>
        <end position="65"/>
    </location>
</feature>
<name>A0A511BAN9_9PROT</name>
<comment type="caution">
    <text evidence="2">The sequence shown here is derived from an EMBL/GenBank/DDBJ whole genome shotgun (WGS) entry which is preliminary data.</text>
</comment>
<accession>A0A511BAN9</accession>
<proteinExistence type="predicted"/>
<dbReference type="EMBL" id="BJVA01000035">
    <property type="protein sequence ID" value="GEK97486.1"/>
    <property type="molecule type" value="Genomic_DNA"/>
</dbReference>
<evidence type="ECO:0000313" key="3">
    <source>
        <dbReference type="Proteomes" id="UP000321079"/>
    </source>
</evidence>
<organism evidence="2 3">
    <name type="scientific">Gluconobacter kanchanaburiensis NBRC 103587</name>
    <dbReference type="NCBI Taxonomy" id="1307948"/>
    <lineage>
        <taxon>Bacteria</taxon>
        <taxon>Pseudomonadati</taxon>
        <taxon>Pseudomonadota</taxon>
        <taxon>Alphaproteobacteria</taxon>
        <taxon>Acetobacterales</taxon>
        <taxon>Acetobacteraceae</taxon>
        <taxon>Gluconobacter</taxon>
    </lineage>
</organism>
<dbReference type="Proteomes" id="UP000321079">
    <property type="component" value="Unassembled WGS sequence"/>
</dbReference>
<dbReference type="AlphaFoldDB" id="A0A511BAN9"/>
<evidence type="ECO:0000313" key="2">
    <source>
        <dbReference type="EMBL" id="GEK97486.1"/>
    </source>
</evidence>